<reference evidence="1 2" key="1">
    <citation type="submission" date="2014-07" db="EMBL/GenBank/DDBJ databases">
        <title>Draft genome sequence of Thalassospira profundimaris 35.</title>
        <authorList>
            <person name="Lai Q."/>
            <person name="Shao Z."/>
        </authorList>
    </citation>
    <scope>NUCLEOTIDE SEQUENCE [LARGE SCALE GENOMIC DNA]</scope>
    <source>
        <strain evidence="1 2">35</strain>
    </source>
</reference>
<gene>
    <name evidence="1" type="ORF">TH19_09935</name>
</gene>
<comment type="caution">
    <text evidence="1">The sequence shown here is derived from an EMBL/GenBank/DDBJ whole genome shotgun (WGS) entry which is preliminary data.</text>
</comment>
<dbReference type="Proteomes" id="UP000253226">
    <property type="component" value="Unassembled WGS sequence"/>
</dbReference>
<dbReference type="AlphaFoldDB" id="A0A367WAI7"/>
<evidence type="ECO:0000313" key="1">
    <source>
        <dbReference type="EMBL" id="RCK37562.1"/>
    </source>
</evidence>
<name>A0A367WAI7_9PROT</name>
<dbReference type="EMBL" id="JPWF01000005">
    <property type="protein sequence ID" value="RCK37562.1"/>
    <property type="molecule type" value="Genomic_DNA"/>
</dbReference>
<sequence length="71" mass="8384">MDIISKKRIKRFEHEVELLVLSLRSTTNKFEMKFYDGSWKQSDEDTYTDLHDTLDSMTADIKKLAEALDKL</sequence>
<proteinExistence type="predicted"/>
<evidence type="ECO:0000313" key="2">
    <source>
        <dbReference type="Proteomes" id="UP000253226"/>
    </source>
</evidence>
<protein>
    <submittedName>
        <fullName evidence="1">Uncharacterized protein</fullName>
    </submittedName>
</protein>
<accession>A0A367WAI7</accession>
<organism evidence="1 2">
    <name type="scientific">Thalassospira profundimaris</name>
    <dbReference type="NCBI Taxonomy" id="502049"/>
    <lineage>
        <taxon>Bacteria</taxon>
        <taxon>Pseudomonadati</taxon>
        <taxon>Pseudomonadota</taxon>
        <taxon>Alphaproteobacteria</taxon>
        <taxon>Rhodospirillales</taxon>
        <taxon>Thalassospiraceae</taxon>
        <taxon>Thalassospira</taxon>
    </lineage>
</organism>